<sequence>MKFILATCLAALMSVMPTTTAHAQQEDLLFENIGVVLYFMELNERIRRQCNRSMLSLHNILDIDQLIRTKAGVSYLEALDLVEAEGLDADFFDDEAFEIIDLLGCSNELNELWFELQDDSFEPALRAIAQHRN</sequence>
<evidence type="ECO:0000256" key="1">
    <source>
        <dbReference type="SAM" id="SignalP"/>
    </source>
</evidence>
<accession>A0A552WZH4</accession>
<name>A0A552WZH4_9GAMM</name>
<evidence type="ECO:0008006" key="4">
    <source>
        <dbReference type="Google" id="ProtNLM"/>
    </source>
</evidence>
<organism evidence="2 3">
    <name type="scientific">Aliidiomarina halalkaliphila</name>
    <dbReference type="NCBI Taxonomy" id="2593535"/>
    <lineage>
        <taxon>Bacteria</taxon>
        <taxon>Pseudomonadati</taxon>
        <taxon>Pseudomonadota</taxon>
        <taxon>Gammaproteobacteria</taxon>
        <taxon>Alteromonadales</taxon>
        <taxon>Idiomarinaceae</taxon>
        <taxon>Aliidiomarina</taxon>
    </lineage>
</organism>
<keyword evidence="3" id="KW-1185">Reference proteome</keyword>
<protein>
    <recommendedName>
        <fullName evidence="4">DUF3718 domain-containing protein</fullName>
    </recommendedName>
</protein>
<feature type="signal peptide" evidence="1">
    <location>
        <begin position="1"/>
        <end position="23"/>
    </location>
</feature>
<gene>
    <name evidence="2" type="ORF">FM042_10535</name>
</gene>
<dbReference type="Proteomes" id="UP000320359">
    <property type="component" value="Unassembled WGS sequence"/>
</dbReference>
<comment type="caution">
    <text evidence="2">The sequence shown here is derived from an EMBL/GenBank/DDBJ whole genome shotgun (WGS) entry which is preliminary data.</text>
</comment>
<evidence type="ECO:0000313" key="3">
    <source>
        <dbReference type="Proteomes" id="UP000320359"/>
    </source>
</evidence>
<dbReference type="RefSeq" id="WP_143236408.1">
    <property type="nucleotide sequence ID" value="NZ_VJWL01000004.1"/>
</dbReference>
<proteinExistence type="predicted"/>
<feature type="chain" id="PRO_5021805912" description="DUF3718 domain-containing protein" evidence="1">
    <location>
        <begin position="24"/>
        <end position="133"/>
    </location>
</feature>
<evidence type="ECO:0000313" key="2">
    <source>
        <dbReference type="EMBL" id="TRW48086.1"/>
    </source>
</evidence>
<dbReference type="AlphaFoldDB" id="A0A552WZH4"/>
<reference evidence="2 3" key="1">
    <citation type="submission" date="2019-07" db="EMBL/GenBank/DDBJ databases">
        <authorList>
            <person name="Yang M."/>
            <person name="Zhao D."/>
            <person name="Xiang H."/>
        </authorList>
    </citation>
    <scope>NUCLEOTIDE SEQUENCE [LARGE SCALE GENOMIC DNA]</scope>
    <source>
        <strain evidence="2 3">IM1326</strain>
    </source>
</reference>
<dbReference type="EMBL" id="VJWL01000004">
    <property type="protein sequence ID" value="TRW48086.1"/>
    <property type="molecule type" value="Genomic_DNA"/>
</dbReference>
<keyword evidence="1" id="KW-0732">Signal</keyword>